<proteinExistence type="predicted"/>
<dbReference type="CDD" id="cd22157">
    <property type="entry name" value="F-box_AtFBW1-like"/>
    <property type="match status" value="1"/>
</dbReference>
<dbReference type="PROSITE" id="PS51257">
    <property type="entry name" value="PROKAR_LIPOPROTEIN"/>
    <property type="match status" value="1"/>
</dbReference>
<dbReference type="Pfam" id="PF00646">
    <property type="entry name" value="F-box"/>
    <property type="match status" value="1"/>
</dbReference>
<dbReference type="InterPro" id="IPR050796">
    <property type="entry name" value="SCF_F-box_component"/>
</dbReference>
<dbReference type="PANTHER" id="PTHR31672:SF13">
    <property type="entry name" value="F-BOX PROTEIN CPR30-LIKE"/>
    <property type="match status" value="1"/>
</dbReference>
<evidence type="ECO:0000313" key="3">
    <source>
        <dbReference type="EMBL" id="KAL3628781.1"/>
    </source>
</evidence>
<gene>
    <name evidence="3" type="ORF">CASFOL_027827</name>
</gene>
<evidence type="ECO:0000259" key="1">
    <source>
        <dbReference type="Pfam" id="PF00646"/>
    </source>
</evidence>
<keyword evidence="4" id="KW-1185">Reference proteome</keyword>
<dbReference type="Pfam" id="PF07734">
    <property type="entry name" value="FBA_1"/>
    <property type="match status" value="1"/>
</dbReference>
<dbReference type="EMBL" id="JAVIJP010000036">
    <property type="protein sequence ID" value="KAL3628781.1"/>
    <property type="molecule type" value="Genomic_DNA"/>
</dbReference>
<dbReference type="PANTHER" id="PTHR31672">
    <property type="entry name" value="BNACNNG10540D PROTEIN"/>
    <property type="match status" value="1"/>
</dbReference>
<name>A0ABD3CIJ0_9LAMI</name>
<dbReference type="InterPro" id="IPR001810">
    <property type="entry name" value="F-box_dom"/>
</dbReference>
<evidence type="ECO:0000259" key="2">
    <source>
        <dbReference type="Pfam" id="PF07734"/>
    </source>
</evidence>
<protein>
    <recommendedName>
        <fullName evidence="5">F-box domain-containing protein</fullName>
    </recommendedName>
</protein>
<dbReference type="InterPro" id="IPR036047">
    <property type="entry name" value="F-box-like_dom_sf"/>
</dbReference>
<dbReference type="SUPFAM" id="SSF81383">
    <property type="entry name" value="F-box domain"/>
    <property type="match status" value="1"/>
</dbReference>
<reference evidence="4" key="1">
    <citation type="journal article" date="2024" name="IScience">
        <title>Strigolactones Initiate the Formation of Haustorium-like Structures in Castilleja.</title>
        <authorList>
            <person name="Buerger M."/>
            <person name="Peterson D."/>
            <person name="Chory J."/>
        </authorList>
    </citation>
    <scope>NUCLEOTIDE SEQUENCE [LARGE SCALE GENOMIC DNA]</scope>
</reference>
<dbReference type="InterPro" id="IPR017451">
    <property type="entry name" value="F-box-assoc_interact_dom"/>
</dbReference>
<feature type="domain" description="F-box associated beta-propeller type 1" evidence="2">
    <location>
        <begin position="90"/>
        <end position="328"/>
    </location>
</feature>
<dbReference type="Proteomes" id="UP001632038">
    <property type="component" value="Unassembled WGS sequence"/>
</dbReference>
<dbReference type="AlphaFoldDB" id="A0ABD3CIJ0"/>
<evidence type="ECO:0000313" key="4">
    <source>
        <dbReference type="Proteomes" id="UP001632038"/>
    </source>
</evidence>
<sequence>MPPKKLENSQATNSAAALAACEDLVLCVLARLPVKSIFRFKSVCKSWNHLFSTQEFVRMQVKLSTESKNQSLLVHVVDKNGSNTFSVFNIESNEKILAQQLDYTLIDIVGCCRGLVCIRGGQGGFVLWNPAMNLSKTVLPSKDRRYFRSPSPGFGYDAEGDDFKVVRIVCLKDKRKFEMFVSYVEVYSVNSDSWTTIDPGFQFSKVPNRSDATVNGNPYWLVRVDKNDVLICFNMSKLVFKIVPLSTLDYNNEKMDVEFADLKGSFGAFVFTWRHLFVNVWVFDDVEQVWTKSHSVKMNPVLQCLNYLRLLGMRQKGQLFVNSETKCVEGLFNDGHEFEIYDYTASLAYIQGMEKVTLKEWRM</sequence>
<dbReference type="Gene3D" id="1.20.1280.50">
    <property type="match status" value="1"/>
</dbReference>
<accession>A0ABD3CIJ0</accession>
<evidence type="ECO:0008006" key="5">
    <source>
        <dbReference type="Google" id="ProtNLM"/>
    </source>
</evidence>
<feature type="domain" description="F-box" evidence="1">
    <location>
        <begin position="22"/>
        <end position="56"/>
    </location>
</feature>
<dbReference type="InterPro" id="IPR006527">
    <property type="entry name" value="F-box-assoc_dom_typ1"/>
</dbReference>
<comment type="caution">
    <text evidence="3">The sequence shown here is derived from an EMBL/GenBank/DDBJ whole genome shotgun (WGS) entry which is preliminary data.</text>
</comment>
<organism evidence="3 4">
    <name type="scientific">Castilleja foliolosa</name>
    <dbReference type="NCBI Taxonomy" id="1961234"/>
    <lineage>
        <taxon>Eukaryota</taxon>
        <taxon>Viridiplantae</taxon>
        <taxon>Streptophyta</taxon>
        <taxon>Embryophyta</taxon>
        <taxon>Tracheophyta</taxon>
        <taxon>Spermatophyta</taxon>
        <taxon>Magnoliopsida</taxon>
        <taxon>eudicotyledons</taxon>
        <taxon>Gunneridae</taxon>
        <taxon>Pentapetalae</taxon>
        <taxon>asterids</taxon>
        <taxon>lamiids</taxon>
        <taxon>Lamiales</taxon>
        <taxon>Orobanchaceae</taxon>
        <taxon>Pedicularideae</taxon>
        <taxon>Castillejinae</taxon>
        <taxon>Castilleja</taxon>
    </lineage>
</organism>
<dbReference type="NCBIfam" id="TIGR01640">
    <property type="entry name" value="F_box_assoc_1"/>
    <property type="match status" value="1"/>
</dbReference>